<dbReference type="CDD" id="cd00002">
    <property type="entry name" value="YbaK_deacylase"/>
    <property type="match status" value="1"/>
</dbReference>
<dbReference type="InterPro" id="IPR007214">
    <property type="entry name" value="YbaK/aa-tRNA-synth-assoc-dom"/>
</dbReference>
<dbReference type="Proteomes" id="UP000194154">
    <property type="component" value="Chromosome"/>
</dbReference>
<evidence type="ECO:0000256" key="2">
    <source>
        <dbReference type="ARBA" id="ARBA00022917"/>
    </source>
</evidence>
<comment type="similarity">
    <text evidence="1 4">Belongs to the prolyl-tRNA editing family. YbaK/EbsC subfamily.</text>
</comment>
<dbReference type="Gene3D" id="3.90.960.10">
    <property type="entry name" value="YbaK/aminoacyl-tRNA synthetase-associated domain"/>
    <property type="match status" value="1"/>
</dbReference>
<dbReference type="SUPFAM" id="SSF55826">
    <property type="entry name" value="YbaK/ProRS associated domain"/>
    <property type="match status" value="1"/>
</dbReference>
<dbReference type="PANTHER" id="PTHR30411:SF0">
    <property type="entry name" value="CYS-TRNA(PRO)_CYS-TRNA(CYS) DEACYLASE YBAK"/>
    <property type="match status" value="1"/>
</dbReference>
<dbReference type="AlphaFoldDB" id="A0A1W7A8K4"/>
<dbReference type="KEGG" id="mcak:MCCS_03070"/>
<evidence type="ECO:0000313" key="6">
    <source>
        <dbReference type="Proteomes" id="UP000194154"/>
    </source>
</evidence>
<organism evidence="5 6">
    <name type="scientific">Macrococcoides canis</name>
    <dbReference type="NCBI Taxonomy" id="1855823"/>
    <lineage>
        <taxon>Bacteria</taxon>
        <taxon>Bacillati</taxon>
        <taxon>Bacillota</taxon>
        <taxon>Bacilli</taxon>
        <taxon>Bacillales</taxon>
        <taxon>Staphylococcaceae</taxon>
        <taxon>Macrococcoides</taxon>
    </lineage>
</organism>
<gene>
    <name evidence="5" type="primary">ybaK</name>
    <name evidence="5" type="ORF">MCCS_03070</name>
</gene>
<accession>A0A1W7A8K4</accession>
<evidence type="ECO:0000313" key="5">
    <source>
        <dbReference type="EMBL" id="ARQ05975.1"/>
    </source>
</evidence>
<dbReference type="RefSeq" id="WP_086041683.1">
    <property type="nucleotide sequence ID" value="NZ_CBCRZA010000003.1"/>
</dbReference>
<dbReference type="GO" id="GO:0006412">
    <property type="term" value="P:translation"/>
    <property type="evidence" value="ECO:0007669"/>
    <property type="project" value="UniProtKB-KW"/>
</dbReference>
<dbReference type="NCBIfam" id="TIGR00011">
    <property type="entry name" value="YbaK_EbsC"/>
    <property type="match status" value="1"/>
</dbReference>
<sequence>MAKKIKTNALRKLDQQKIPYEIYTYEVTDELDGITVANKIEKPYAQVFKTLVLHGKLNHYVAVIPVAATLDLKSMSKVVGEKKLELLPVKDLEKLTGYIRGGCSPVGMKKLFPTVIDKRAEQFEEIIVSAGQRGIQMQVSLQSLIQLINAKVSPITHED</sequence>
<reference evidence="5 6" key="1">
    <citation type="journal article" date="2017" name="Int. J. Syst. Evol. Microbiol.">
        <title>Macrococcus canis sp. nov., a skin bacterium associated with infections in dogs.</title>
        <authorList>
            <person name="Gobeli Brawand S."/>
            <person name="Cotting K."/>
            <person name="Gomez-Sanz E."/>
            <person name="Collaud A."/>
            <person name="Thomann A."/>
            <person name="Brodard I."/>
            <person name="Rodriguez-Campos S."/>
            <person name="Strauss C."/>
            <person name="Perreten V."/>
        </authorList>
    </citation>
    <scope>NUCLEOTIDE SEQUENCE [LARGE SCALE GENOMIC DNA]</scope>
    <source>
        <strain evidence="5 6">KM45013</strain>
    </source>
</reference>
<dbReference type="Pfam" id="PF04073">
    <property type="entry name" value="tRNA_edit"/>
    <property type="match status" value="1"/>
</dbReference>
<dbReference type="EC" id="4.2.-.-" evidence="4"/>
<dbReference type="PIRSF" id="PIRSF006181">
    <property type="entry name" value="EbsC_YbaK"/>
    <property type="match status" value="1"/>
</dbReference>
<dbReference type="EMBL" id="CP021059">
    <property type="protein sequence ID" value="ARQ05975.1"/>
    <property type="molecule type" value="Genomic_DNA"/>
</dbReference>
<evidence type="ECO:0000256" key="3">
    <source>
        <dbReference type="ARBA" id="ARBA00023239"/>
    </source>
</evidence>
<dbReference type="InterPro" id="IPR004369">
    <property type="entry name" value="Prolyl-tRNA_editing_YbaK/EbsC"/>
</dbReference>
<name>A0A1W7A8K4_9STAP</name>
<evidence type="ECO:0000256" key="1">
    <source>
        <dbReference type="ARBA" id="ARBA00009798"/>
    </source>
</evidence>
<dbReference type="GO" id="GO:0002161">
    <property type="term" value="F:aminoacyl-tRNA deacylase activity"/>
    <property type="evidence" value="ECO:0007669"/>
    <property type="project" value="InterPro"/>
</dbReference>
<keyword evidence="3 4" id="KW-0456">Lyase</keyword>
<protein>
    <recommendedName>
        <fullName evidence="4">Cys-tRNA(Pro)/Cys-tRNA(Cys) deacylase</fullName>
        <ecNumber evidence="4">4.2.-.-</ecNumber>
    </recommendedName>
</protein>
<keyword evidence="6" id="KW-1185">Reference proteome</keyword>
<dbReference type="STRING" id="1855823.MCCS_03070"/>
<dbReference type="GO" id="GO:0016829">
    <property type="term" value="F:lyase activity"/>
    <property type="evidence" value="ECO:0007669"/>
    <property type="project" value="UniProtKB-KW"/>
</dbReference>
<keyword evidence="2 4" id="KW-0648">Protein biosynthesis</keyword>
<dbReference type="InterPro" id="IPR036754">
    <property type="entry name" value="YbaK/aa-tRNA-synt-asso_dom_sf"/>
</dbReference>
<evidence type="ECO:0000256" key="4">
    <source>
        <dbReference type="PIRNR" id="PIRNR006181"/>
    </source>
</evidence>
<proteinExistence type="inferred from homology"/>
<dbReference type="GeneID" id="35294457"/>
<dbReference type="OrthoDB" id="9809296at2"/>
<dbReference type="PANTHER" id="PTHR30411">
    <property type="entry name" value="CYTOPLASMIC PROTEIN"/>
    <property type="match status" value="1"/>
</dbReference>